<protein>
    <recommendedName>
        <fullName evidence="3">F-box domain-containing protein</fullName>
    </recommendedName>
</protein>
<dbReference type="EMBL" id="JH687555">
    <property type="protein sequence ID" value="EIN04268.1"/>
    <property type="molecule type" value="Genomic_DNA"/>
</dbReference>
<sequence>MSYTTTQPSVLLCPRPLARYAGQLLLVSLLPPRPPLKHLPGEIWSKIFQFVLWGDSDGIYGSSRQPGSMRFLLISKGFKEIILPILYSHVTIASIGALQKFVAHLTASDKAWDSIRRIPYSTPGRWIHSLDLGYLHYDGSSIEDSRLHIDMLLTSMWPLVPFLRQCVLTPMMGLSRRALDALALSDSAGHLRSLKGMKISETSVNISTLQSDPLVQLLRYCPGIEELEVVGPGLDTSDFDFLLPTRSSAGEDDTIPFYPLHLPALRTLTLLSLHSGPLLYALLHTRLPSLRTLTLTPYHEVASSLVTAFIAAHGPSLTSLLLYTPKVWPTSLCTSPPDLLISCPNLRHLSLEAPLPDLVLPPKHHLQVLSLPRPNGVLLGKLEGAIQNFPDLRAVRARDVKWLRKGMALRAQEAGVQGQMRDWMRRLVRKQVRVLDSEWKDGMQ</sequence>
<organism evidence="1 2">
    <name type="scientific">Punctularia strigosozonata (strain HHB-11173)</name>
    <name type="common">White-rot fungus</name>
    <dbReference type="NCBI Taxonomy" id="741275"/>
    <lineage>
        <taxon>Eukaryota</taxon>
        <taxon>Fungi</taxon>
        <taxon>Dikarya</taxon>
        <taxon>Basidiomycota</taxon>
        <taxon>Agaricomycotina</taxon>
        <taxon>Agaricomycetes</taxon>
        <taxon>Corticiales</taxon>
        <taxon>Punctulariaceae</taxon>
        <taxon>Punctularia</taxon>
    </lineage>
</organism>
<dbReference type="RefSeq" id="XP_007388411.1">
    <property type="nucleotide sequence ID" value="XM_007388349.1"/>
</dbReference>
<dbReference type="Gene3D" id="3.80.10.10">
    <property type="entry name" value="Ribonuclease Inhibitor"/>
    <property type="match status" value="1"/>
</dbReference>
<dbReference type="InterPro" id="IPR032675">
    <property type="entry name" value="LRR_dom_sf"/>
</dbReference>
<dbReference type="OrthoDB" id="2595178at2759"/>
<dbReference type="OMA" id="TPYDDIP"/>
<dbReference type="HOGENOM" id="CLU_035065_0_0_1"/>
<reference evidence="2" key="1">
    <citation type="journal article" date="2012" name="Science">
        <title>The Paleozoic origin of enzymatic lignin decomposition reconstructed from 31 fungal genomes.</title>
        <authorList>
            <person name="Floudas D."/>
            <person name="Binder M."/>
            <person name="Riley R."/>
            <person name="Barry K."/>
            <person name="Blanchette R.A."/>
            <person name="Henrissat B."/>
            <person name="Martinez A.T."/>
            <person name="Otillar R."/>
            <person name="Spatafora J.W."/>
            <person name="Yadav J.S."/>
            <person name="Aerts A."/>
            <person name="Benoit I."/>
            <person name="Boyd A."/>
            <person name="Carlson A."/>
            <person name="Copeland A."/>
            <person name="Coutinho P.M."/>
            <person name="de Vries R.P."/>
            <person name="Ferreira P."/>
            <person name="Findley K."/>
            <person name="Foster B."/>
            <person name="Gaskell J."/>
            <person name="Glotzer D."/>
            <person name="Gorecki P."/>
            <person name="Heitman J."/>
            <person name="Hesse C."/>
            <person name="Hori C."/>
            <person name="Igarashi K."/>
            <person name="Jurgens J.A."/>
            <person name="Kallen N."/>
            <person name="Kersten P."/>
            <person name="Kohler A."/>
            <person name="Kuees U."/>
            <person name="Kumar T.K.A."/>
            <person name="Kuo A."/>
            <person name="LaButti K."/>
            <person name="Larrondo L.F."/>
            <person name="Lindquist E."/>
            <person name="Ling A."/>
            <person name="Lombard V."/>
            <person name="Lucas S."/>
            <person name="Lundell T."/>
            <person name="Martin R."/>
            <person name="McLaughlin D.J."/>
            <person name="Morgenstern I."/>
            <person name="Morin E."/>
            <person name="Murat C."/>
            <person name="Nagy L.G."/>
            <person name="Nolan M."/>
            <person name="Ohm R.A."/>
            <person name="Patyshakuliyeva A."/>
            <person name="Rokas A."/>
            <person name="Ruiz-Duenas F.J."/>
            <person name="Sabat G."/>
            <person name="Salamov A."/>
            <person name="Samejima M."/>
            <person name="Schmutz J."/>
            <person name="Slot J.C."/>
            <person name="St John F."/>
            <person name="Stenlid J."/>
            <person name="Sun H."/>
            <person name="Sun S."/>
            <person name="Syed K."/>
            <person name="Tsang A."/>
            <person name="Wiebenga A."/>
            <person name="Young D."/>
            <person name="Pisabarro A."/>
            <person name="Eastwood D.C."/>
            <person name="Martin F."/>
            <person name="Cullen D."/>
            <person name="Grigoriev I.V."/>
            <person name="Hibbett D.S."/>
        </authorList>
    </citation>
    <scope>NUCLEOTIDE SEQUENCE [LARGE SCALE GENOMIC DNA]</scope>
    <source>
        <strain evidence="2">HHB-11173 SS5</strain>
    </source>
</reference>
<dbReference type="eggNOG" id="ENOG502SJ68">
    <property type="taxonomic scope" value="Eukaryota"/>
</dbReference>
<proteinExistence type="predicted"/>
<evidence type="ECO:0000313" key="1">
    <source>
        <dbReference type="EMBL" id="EIN04268.1"/>
    </source>
</evidence>
<evidence type="ECO:0008006" key="3">
    <source>
        <dbReference type="Google" id="ProtNLM"/>
    </source>
</evidence>
<dbReference type="AlphaFoldDB" id="R7S253"/>
<gene>
    <name evidence="1" type="ORF">PUNSTDRAFT_55592</name>
</gene>
<accession>R7S253</accession>
<dbReference type="GeneID" id="18884010"/>
<keyword evidence="2" id="KW-1185">Reference proteome</keyword>
<dbReference type="Proteomes" id="UP000054196">
    <property type="component" value="Unassembled WGS sequence"/>
</dbReference>
<dbReference type="KEGG" id="psq:PUNSTDRAFT_55592"/>
<dbReference type="SUPFAM" id="SSF52047">
    <property type="entry name" value="RNI-like"/>
    <property type="match status" value="1"/>
</dbReference>
<evidence type="ECO:0000313" key="2">
    <source>
        <dbReference type="Proteomes" id="UP000054196"/>
    </source>
</evidence>
<name>R7S253_PUNST</name>